<dbReference type="PANTHER" id="PTHR33376">
    <property type="match status" value="1"/>
</dbReference>
<proteinExistence type="predicted"/>
<gene>
    <name evidence="4" type="ORF">DEM34_04395</name>
</gene>
<keyword evidence="1" id="KW-0732">Signal</keyword>
<dbReference type="InterPro" id="IPR018389">
    <property type="entry name" value="DctP_fam"/>
</dbReference>
<organism evidence="4 5">
    <name type="scientific">Sediminicurvatus halobius</name>
    <dbReference type="NCBI Taxonomy" id="2182432"/>
    <lineage>
        <taxon>Bacteria</taxon>
        <taxon>Pseudomonadati</taxon>
        <taxon>Pseudomonadota</taxon>
        <taxon>Gammaproteobacteria</taxon>
        <taxon>Chromatiales</taxon>
        <taxon>Ectothiorhodospiraceae</taxon>
        <taxon>Sediminicurvatus</taxon>
    </lineage>
</organism>
<dbReference type="PANTHER" id="PTHR33376:SF5">
    <property type="entry name" value="EXTRACYTOPLASMIC SOLUTE RECEPTOR PROTEIN"/>
    <property type="match status" value="1"/>
</dbReference>
<keyword evidence="3" id="KW-0479">Metal-binding</keyword>
<dbReference type="GO" id="GO:0046872">
    <property type="term" value="F:metal ion binding"/>
    <property type="evidence" value="ECO:0007669"/>
    <property type="project" value="UniProtKB-KW"/>
</dbReference>
<evidence type="ECO:0000256" key="1">
    <source>
        <dbReference type="ARBA" id="ARBA00022729"/>
    </source>
</evidence>
<evidence type="ECO:0000313" key="4">
    <source>
        <dbReference type="EMBL" id="PWG64574.1"/>
    </source>
</evidence>
<protein>
    <recommendedName>
        <fullName evidence="6">C4-dicarboxylate ABC transporter substrate-binding protein</fullName>
    </recommendedName>
</protein>
<feature type="binding site" evidence="2">
    <location>
        <position position="176"/>
    </location>
    <ligand>
        <name>substrate</name>
    </ligand>
</feature>
<dbReference type="GO" id="GO:0055085">
    <property type="term" value="P:transmembrane transport"/>
    <property type="evidence" value="ECO:0007669"/>
    <property type="project" value="InterPro"/>
</dbReference>
<feature type="binding site" evidence="2">
    <location>
        <position position="197"/>
    </location>
    <ligand>
        <name>substrate</name>
    </ligand>
</feature>
<evidence type="ECO:0000256" key="2">
    <source>
        <dbReference type="PIRSR" id="PIRSR039026-1"/>
    </source>
</evidence>
<dbReference type="Gene3D" id="3.40.190.10">
    <property type="entry name" value="Periplasmic binding protein-like II"/>
    <property type="match status" value="1"/>
</dbReference>
<reference evidence="4 5" key="1">
    <citation type="submission" date="2018-05" db="EMBL/GenBank/DDBJ databases">
        <title>Spiribacter halobius sp. nov., a moderately halophilic bacterium isolated from marine solar saltern.</title>
        <authorList>
            <person name="Zheng W.-S."/>
            <person name="Lu D.-C."/>
            <person name="Du Z.-J."/>
        </authorList>
    </citation>
    <scope>NUCLEOTIDE SEQUENCE [LARGE SCALE GENOMIC DNA]</scope>
    <source>
        <strain evidence="4 5">E85</strain>
    </source>
</reference>
<comment type="caution">
    <text evidence="4">The sequence shown here is derived from an EMBL/GenBank/DDBJ whole genome shotgun (WGS) entry which is preliminary data.</text>
</comment>
<sequence length="384" mass="42827">MCESEEQKVMLEQHVDRQRARWGVATALSAALFVSLPMGAAAQETHTMRIQSAVASGAMSYEMLERFAERLHAMSGGQLEVELYSAGAIVPSPRILDAVDNGTLEAGFAWPQYWAGKHPAASLFSNTPVWAMSGMDSLTHLSWMYEGGGLEMYQELLSEEIGVDVVPIFVTPSGWQPLGWFNTPVESWEQFKELSYRSPPGLAGEIYEEAGANVTFLTGEEIVPAAERGVIDGAEWLNPLEDMSFGLQDAFDRYYLTTVHQFMDIGEIVINGDFWRGLSPQLQAMVRTAAMATIVETYNNDILRNAQALNTLRDEHGITIEPTPQSVHNALMEAAGRVLERRSEENEFFREVVESQSEFARTTQPWWGEVLRMYDGLSENAVIK</sequence>
<accession>A0A2U2N6I9</accession>
<evidence type="ECO:0000313" key="5">
    <source>
        <dbReference type="Proteomes" id="UP000245474"/>
    </source>
</evidence>
<dbReference type="Pfam" id="PF03480">
    <property type="entry name" value="DctP"/>
    <property type="match status" value="1"/>
</dbReference>
<dbReference type="PIRSF" id="PIRSF039026">
    <property type="entry name" value="SiaP"/>
    <property type="match status" value="1"/>
</dbReference>
<evidence type="ECO:0000256" key="3">
    <source>
        <dbReference type="PIRSR" id="PIRSR039026-2"/>
    </source>
</evidence>
<dbReference type="CDD" id="cd13604">
    <property type="entry name" value="PBP2_TRAP_ketoacid_lactate_like"/>
    <property type="match status" value="1"/>
</dbReference>
<evidence type="ECO:0008006" key="6">
    <source>
        <dbReference type="Google" id="ProtNLM"/>
    </source>
</evidence>
<feature type="binding site" evidence="3">
    <location>
        <position position="235"/>
    </location>
    <ligand>
        <name>substrate</name>
    </ligand>
</feature>
<dbReference type="GO" id="GO:0031317">
    <property type="term" value="C:tripartite ATP-independent periplasmic transporter complex"/>
    <property type="evidence" value="ECO:0007669"/>
    <property type="project" value="InterPro"/>
</dbReference>
<feature type="binding site" evidence="3">
    <location>
        <position position="261"/>
    </location>
    <ligand>
        <name>substrate</name>
    </ligand>
</feature>
<dbReference type="AlphaFoldDB" id="A0A2U2N6I9"/>
<dbReference type="Proteomes" id="UP000245474">
    <property type="component" value="Unassembled WGS sequence"/>
</dbReference>
<feature type="binding site" evidence="3">
    <location>
        <position position="236"/>
    </location>
    <ligand>
        <name>Na(+)</name>
        <dbReference type="ChEBI" id="CHEBI:29101"/>
    </ligand>
</feature>
<dbReference type="InterPro" id="IPR026289">
    <property type="entry name" value="SBP_TakP-like"/>
</dbReference>
<dbReference type="EMBL" id="QFFI01000005">
    <property type="protein sequence ID" value="PWG64574.1"/>
    <property type="molecule type" value="Genomic_DNA"/>
</dbReference>
<dbReference type="Gene3D" id="3.40.190.170">
    <property type="entry name" value="Bacterial extracellular solute-binding protein, family 7"/>
    <property type="match status" value="1"/>
</dbReference>
<dbReference type="InterPro" id="IPR038404">
    <property type="entry name" value="TRAP_DctP_sf"/>
</dbReference>
<name>A0A2U2N6I9_9GAMM</name>
<keyword evidence="5" id="KW-1185">Reference proteome</keyword>